<name>A0A1Z1NE34_ZYMMB</name>
<evidence type="ECO:0000256" key="8">
    <source>
        <dbReference type="ARBA" id="ARBA00023077"/>
    </source>
</evidence>
<dbReference type="AlphaFoldDB" id="A0A1Z1NE34"/>
<reference evidence="16" key="1">
    <citation type="submission" date="2017-06" db="EMBL/GenBank/DDBJ databases">
        <authorList>
            <person name="Kim H.J."/>
            <person name="Triplett B.A."/>
        </authorList>
    </citation>
    <scope>NUCLEOTIDE SEQUENCE</scope>
    <source>
        <strain evidence="16">NRRL B-1960</strain>
        <plasmid evidence="16">pZMO1960_1</plasmid>
    </source>
</reference>
<feature type="domain" description="TonB-dependent receptor-like beta-barrel" evidence="14">
    <location>
        <begin position="291"/>
        <end position="734"/>
    </location>
</feature>
<sequence>MYRFVSRITFLCGVSLYYLSPAFAEQNIIQNNEKVSQSKDNTENKADSKQLDAITVTAERRSENNQRVPISVLHLDGKTIANAGYKDLTDLQYLAPGVQYDPTQGAAFQIRGVGSESFDFSNAKSVSVVVDDVVMDAQRANGLIGLVDINNVDIMMGPQGTLFGMNSTSGVISVTTGKPKLGKRSGNGSFSYGEHNERIINGTMNIPIGKIAALRVSAFDNAQDGYGHNVTLHKLVGSTHEYGTRAKLYIEPAYNLDITLAGDYAHHWDSSVRTPVADQPSAVTEMLHGWGIYPNAKNADTADSFLGKIEREEWGSSLHVHTKLGNNDLTFISAYRGSLYNNATPVDFLPSDQYAFIPYNYGHLTTKKISEEIHFSSPKGHFLEYLVGGFYNRLEAKQTQYGWGTYGAPLVDTNGNSVSSLYCTSCAIGKDGNTSLFKSRNESLAAFGQLKFNILKSFTLAISGRYTHDRNSQSLNYVTTDPVQIMGYTPTFIPTSAPPIYSYGVKRGQNFSGRISPEYHFNADTMAYFTFSTGYKPAGIAFVGNKYDPYRSEKVKSYELGFKSEWLNHRLRFNFDLFREDFTDFQATVLTNIPAGAGGWLQTTAIGNAGGLRSQGVEGNIAFKPISSLTLSGAATYTDAYFTDYHYNKTTDYTHTRLTNAPRFSGNVFIDYDHDIAPDLGFRAHVDYSYRSTYWTVVGQPAYSRVPAHSLVNLRFSVMPLNKKIQVGVYVRNLFNKYFSTGWQQYGAMGLVHYTTPDARRTVGGFVNFSF</sequence>
<accession>A0A1Z1NE34</accession>
<feature type="chain" id="PRO_5012848379" evidence="13">
    <location>
        <begin position="25"/>
        <end position="771"/>
    </location>
</feature>
<evidence type="ECO:0000256" key="9">
    <source>
        <dbReference type="ARBA" id="ARBA00023136"/>
    </source>
</evidence>
<proteinExistence type="inferred from homology"/>
<dbReference type="GO" id="GO:0006826">
    <property type="term" value="P:iron ion transport"/>
    <property type="evidence" value="ECO:0007669"/>
    <property type="project" value="UniProtKB-KW"/>
</dbReference>
<dbReference type="PANTHER" id="PTHR32552">
    <property type="entry name" value="FERRICHROME IRON RECEPTOR-RELATED"/>
    <property type="match status" value="1"/>
</dbReference>
<gene>
    <name evidence="16" type="ORF">B9T50_09155</name>
</gene>
<evidence type="ECO:0000256" key="3">
    <source>
        <dbReference type="ARBA" id="ARBA00022452"/>
    </source>
</evidence>
<dbReference type="InterPro" id="IPR000531">
    <property type="entry name" value="Beta-barrel_TonB"/>
</dbReference>
<keyword evidence="13" id="KW-0732">Signal</keyword>
<organism evidence="16">
    <name type="scientific">Zymomonas mobilis subsp. mobilis</name>
    <dbReference type="NCBI Taxonomy" id="120045"/>
    <lineage>
        <taxon>Bacteria</taxon>
        <taxon>Pseudomonadati</taxon>
        <taxon>Pseudomonadota</taxon>
        <taxon>Alphaproteobacteria</taxon>
        <taxon>Sphingomonadales</taxon>
        <taxon>Zymomonadaceae</taxon>
        <taxon>Zymomonas</taxon>
    </lineage>
</organism>
<keyword evidence="16" id="KW-0614">Plasmid</keyword>
<dbReference type="InterPro" id="IPR039426">
    <property type="entry name" value="TonB-dep_rcpt-like"/>
</dbReference>
<keyword evidence="3 11" id="KW-1134">Transmembrane beta strand</keyword>
<keyword evidence="9 11" id="KW-0472">Membrane</keyword>
<dbReference type="InterPro" id="IPR012910">
    <property type="entry name" value="Plug_dom"/>
</dbReference>
<evidence type="ECO:0000313" key="16">
    <source>
        <dbReference type="EMBL" id="ARW77717.1"/>
    </source>
</evidence>
<comment type="similarity">
    <text evidence="11 12">Belongs to the TonB-dependent receptor family.</text>
</comment>
<evidence type="ECO:0000259" key="15">
    <source>
        <dbReference type="Pfam" id="PF07715"/>
    </source>
</evidence>
<evidence type="ECO:0000256" key="4">
    <source>
        <dbReference type="ARBA" id="ARBA00022496"/>
    </source>
</evidence>
<keyword evidence="6" id="KW-0408">Iron</keyword>
<evidence type="ECO:0000256" key="7">
    <source>
        <dbReference type="ARBA" id="ARBA00023065"/>
    </source>
</evidence>
<evidence type="ECO:0000256" key="2">
    <source>
        <dbReference type="ARBA" id="ARBA00022448"/>
    </source>
</evidence>
<keyword evidence="4" id="KW-0410">Iron transport</keyword>
<dbReference type="SUPFAM" id="SSF56935">
    <property type="entry name" value="Porins"/>
    <property type="match status" value="1"/>
</dbReference>
<evidence type="ECO:0000256" key="11">
    <source>
        <dbReference type="PROSITE-ProRule" id="PRU01360"/>
    </source>
</evidence>
<evidence type="ECO:0000256" key="6">
    <source>
        <dbReference type="ARBA" id="ARBA00023004"/>
    </source>
</evidence>
<comment type="subcellular location">
    <subcellularLocation>
        <location evidence="1 11">Cell outer membrane</location>
        <topology evidence="1 11">Multi-pass membrane protein</topology>
    </subcellularLocation>
</comment>
<dbReference type="GO" id="GO:0009279">
    <property type="term" value="C:cell outer membrane"/>
    <property type="evidence" value="ECO:0007669"/>
    <property type="project" value="UniProtKB-SubCell"/>
</dbReference>
<feature type="domain" description="TonB-dependent receptor plug" evidence="15">
    <location>
        <begin position="66"/>
        <end position="171"/>
    </location>
</feature>
<evidence type="ECO:0000256" key="12">
    <source>
        <dbReference type="RuleBase" id="RU003357"/>
    </source>
</evidence>
<keyword evidence="10 11" id="KW-0998">Cell outer membrane</keyword>
<dbReference type="EMBL" id="CP021791">
    <property type="protein sequence ID" value="ARW77717.1"/>
    <property type="molecule type" value="Genomic_DNA"/>
</dbReference>
<dbReference type="Gene3D" id="2.40.170.20">
    <property type="entry name" value="TonB-dependent receptor, beta-barrel domain"/>
    <property type="match status" value="1"/>
</dbReference>
<evidence type="ECO:0000259" key="14">
    <source>
        <dbReference type="Pfam" id="PF00593"/>
    </source>
</evidence>
<dbReference type="InterPro" id="IPR036942">
    <property type="entry name" value="Beta-barrel_TonB_sf"/>
</dbReference>
<keyword evidence="16" id="KW-0675">Receptor</keyword>
<evidence type="ECO:0000256" key="10">
    <source>
        <dbReference type="ARBA" id="ARBA00023237"/>
    </source>
</evidence>
<dbReference type="Pfam" id="PF07715">
    <property type="entry name" value="Plug"/>
    <property type="match status" value="1"/>
</dbReference>
<geneLocation type="plasmid" evidence="16">
    <name>pZMO1960_1</name>
</geneLocation>
<dbReference type="Pfam" id="PF00593">
    <property type="entry name" value="TonB_dep_Rec_b-barrel"/>
    <property type="match status" value="1"/>
</dbReference>
<dbReference type="PANTHER" id="PTHR32552:SF81">
    <property type="entry name" value="TONB-DEPENDENT OUTER MEMBRANE RECEPTOR"/>
    <property type="match status" value="1"/>
</dbReference>
<evidence type="ECO:0000256" key="13">
    <source>
        <dbReference type="SAM" id="SignalP"/>
    </source>
</evidence>
<keyword evidence="5 11" id="KW-0812">Transmembrane</keyword>
<evidence type="ECO:0000256" key="1">
    <source>
        <dbReference type="ARBA" id="ARBA00004571"/>
    </source>
</evidence>
<keyword evidence="2 11" id="KW-0813">Transport</keyword>
<feature type="signal peptide" evidence="13">
    <location>
        <begin position="1"/>
        <end position="24"/>
    </location>
</feature>
<dbReference type="PROSITE" id="PS52016">
    <property type="entry name" value="TONB_DEPENDENT_REC_3"/>
    <property type="match status" value="1"/>
</dbReference>
<evidence type="ECO:0000256" key="5">
    <source>
        <dbReference type="ARBA" id="ARBA00022692"/>
    </source>
</evidence>
<protein>
    <submittedName>
        <fullName evidence="16">TonB-dependent receptor</fullName>
    </submittedName>
</protein>
<keyword evidence="8 12" id="KW-0798">TonB box</keyword>
<keyword evidence="7" id="KW-0406">Ion transport</keyword>